<dbReference type="RefSeq" id="WP_058507678.1">
    <property type="nucleotide sequence ID" value="NZ_CAAAIK010000001.1"/>
</dbReference>
<dbReference type="Pfam" id="PF10431">
    <property type="entry name" value="ClpB_D2-small"/>
    <property type="match status" value="1"/>
</dbReference>
<name>A0A0W0Y045_9GAMM</name>
<dbReference type="InterPro" id="IPR018368">
    <property type="entry name" value="ClpA/B_CS1"/>
</dbReference>
<evidence type="ECO:0000313" key="9">
    <source>
        <dbReference type="Proteomes" id="UP000054618"/>
    </source>
</evidence>
<evidence type="ECO:0000259" key="6">
    <source>
        <dbReference type="SMART" id="SM00382"/>
    </source>
</evidence>
<dbReference type="InterPro" id="IPR027417">
    <property type="entry name" value="P-loop_NTPase"/>
</dbReference>
<dbReference type="FunFam" id="3.40.50.300:FF:000025">
    <property type="entry name" value="ATP-dependent Clp protease subunit"/>
    <property type="match status" value="1"/>
</dbReference>
<dbReference type="GO" id="GO:0016887">
    <property type="term" value="F:ATP hydrolysis activity"/>
    <property type="evidence" value="ECO:0007669"/>
    <property type="project" value="InterPro"/>
</dbReference>
<keyword evidence="1 4" id="KW-0547">Nucleotide-binding</keyword>
<dbReference type="SMART" id="SM01086">
    <property type="entry name" value="ClpB_D2-small"/>
    <property type="match status" value="1"/>
</dbReference>
<dbReference type="GO" id="GO:0034605">
    <property type="term" value="P:cellular response to heat"/>
    <property type="evidence" value="ECO:0007669"/>
    <property type="project" value="TreeGrafter"/>
</dbReference>
<dbReference type="Proteomes" id="UP000054618">
    <property type="component" value="Unassembled WGS sequence"/>
</dbReference>
<dbReference type="Gene3D" id="3.40.50.300">
    <property type="entry name" value="P-loop containing nucleotide triphosphate hydrolases"/>
    <property type="match status" value="3"/>
</dbReference>
<dbReference type="CDD" id="cd19499">
    <property type="entry name" value="RecA-like_ClpB_Hsp104-like"/>
    <property type="match status" value="1"/>
</dbReference>
<dbReference type="SMART" id="SM00382">
    <property type="entry name" value="AAA"/>
    <property type="match status" value="2"/>
</dbReference>
<evidence type="ECO:0000256" key="2">
    <source>
        <dbReference type="ARBA" id="ARBA00022840"/>
    </source>
</evidence>
<gene>
    <name evidence="8" type="primary">clpB_1</name>
    <name evidence="8" type="ORF">Lqui_1574</name>
</gene>
<dbReference type="CDD" id="cd00009">
    <property type="entry name" value="AAA"/>
    <property type="match status" value="1"/>
</dbReference>
<evidence type="ECO:0000256" key="4">
    <source>
        <dbReference type="RuleBase" id="RU004432"/>
    </source>
</evidence>
<feature type="domain" description="Clp ATPase C-terminal" evidence="7">
    <location>
        <begin position="768"/>
        <end position="860"/>
    </location>
</feature>
<keyword evidence="5" id="KW-0175">Coiled coil</keyword>
<dbReference type="GO" id="GO:0005524">
    <property type="term" value="F:ATP binding"/>
    <property type="evidence" value="ECO:0007669"/>
    <property type="project" value="UniProtKB-KW"/>
</dbReference>
<dbReference type="InterPro" id="IPR003593">
    <property type="entry name" value="AAA+_ATPase"/>
</dbReference>
<dbReference type="GO" id="GO:0005737">
    <property type="term" value="C:cytoplasm"/>
    <property type="evidence" value="ECO:0007669"/>
    <property type="project" value="TreeGrafter"/>
</dbReference>
<dbReference type="InterPro" id="IPR017729">
    <property type="entry name" value="ATPase_T6SS_ClpV1"/>
</dbReference>
<dbReference type="Gene3D" id="1.10.1780.10">
    <property type="entry name" value="Clp, N-terminal domain"/>
    <property type="match status" value="1"/>
</dbReference>
<feature type="domain" description="AAA+ ATPase" evidence="6">
    <location>
        <begin position="601"/>
        <end position="741"/>
    </location>
</feature>
<dbReference type="InterPro" id="IPR028299">
    <property type="entry name" value="ClpA/B_CS2"/>
</dbReference>
<dbReference type="Gene3D" id="1.10.8.60">
    <property type="match status" value="1"/>
</dbReference>
<dbReference type="PANTHER" id="PTHR11638:SF181">
    <property type="entry name" value="ATPASE SUBUNIT OF ATP-DEPENDENT PROTEASE"/>
    <property type="match status" value="1"/>
</dbReference>
<dbReference type="InterPro" id="IPR041546">
    <property type="entry name" value="ClpA/ClpB_AAA_lid"/>
</dbReference>
<accession>A0A0W0Y045</accession>
<dbReference type="InterPro" id="IPR019489">
    <property type="entry name" value="Clp_ATPase_C"/>
</dbReference>
<dbReference type="SUPFAM" id="SSF81923">
    <property type="entry name" value="Double Clp-N motif"/>
    <property type="match status" value="1"/>
</dbReference>
<organism evidence="8 9">
    <name type="scientific">Legionella quinlivanii</name>
    <dbReference type="NCBI Taxonomy" id="45073"/>
    <lineage>
        <taxon>Bacteria</taxon>
        <taxon>Pseudomonadati</taxon>
        <taxon>Pseudomonadota</taxon>
        <taxon>Gammaproteobacteria</taxon>
        <taxon>Legionellales</taxon>
        <taxon>Legionellaceae</taxon>
        <taxon>Legionella</taxon>
    </lineage>
</organism>
<evidence type="ECO:0000259" key="7">
    <source>
        <dbReference type="SMART" id="SM01086"/>
    </source>
</evidence>
<dbReference type="STRING" id="45073.Lqui_1574"/>
<keyword evidence="2 4" id="KW-0067">ATP-binding</keyword>
<keyword evidence="3 4" id="KW-0143">Chaperone</keyword>
<dbReference type="PANTHER" id="PTHR11638">
    <property type="entry name" value="ATP-DEPENDENT CLP PROTEASE"/>
    <property type="match status" value="1"/>
</dbReference>
<reference evidence="8 9" key="1">
    <citation type="submission" date="2015-11" db="EMBL/GenBank/DDBJ databases">
        <title>Genomic analysis of 38 Legionella species identifies large and diverse effector repertoires.</title>
        <authorList>
            <person name="Burstein D."/>
            <person name="Amaro F."/>
            <person name="Zusman T."/>
            <person name="Lifshitz Z."/>
            <person name="Cohen O."/>
            <person name="Gilbert J.A."/>
            <person name="Pupko T."/>
            <person name="Shuman H.A."/>
            <person name="Segal G."/>
        </authorList>
    </citation>
    <scope>NUCLEOTIDE SEQUENCE [LARGE SCALE GENOMIC DNA]</scope>
    <source>
        <strain evidence="8 9">CDC#1442-AUS-E</strain>
    </source>
</reference>
<dbReference type="Pfam" id="PF17871">
    <property type="entry name" value="AAA_lid_9"/>
    <property type="match status" value="1"/>
</dbReference>
<comment type="caution">
    <text evidence="8">The sequence shown here is derived from an EMBL/GenBank/DDBJ whole genome shotgun (WGS) entry which is preliminary data.</text>
</comment>
<dbReference type="PRINTS" id="PR00300">
    <property type="entry name" value="CLPPROTEASEA"/>
</dbReference>
<evidence type="ECO:0000313" key="8">
    <source>
        <dbReference type="EMBL" id="KTD50249.1"/>
    </source>
</evidence>
<dbReference type="Pfam" id="PF07724">
    <property type="entry name" value="AAA_2"/>
    <property type="match status" value="1"/>
</dbReference>
<dbReference type="SUPFAM" id="SSF52540">
    <property type="entry name" value="P-loop containing nucleoside triphosphate hydrolases"/>
    <property type="match status" value="2"/>
</dbReference>
<evidence type="ECO:0000256" key="5">
    <source>
        <dbReference type="SAM" id="Coils"/>
    </source>
</evidence>
<protein>
    <submittedName>
        <fullName evidence="8">Endopeptidase Clp ATP-binding subunit B</fullName>
    </submittedName>
</protein>
<dbReference type="InterPro" id="IPR003959">
    <property type="entry name" value="ATPase_AAA_core"/>
</dbReference>
<feature type="domain" description="AAA+ ATPase" evidence="6">
    <location>
        <begin position="218"/>
        <end position="362"/>
    </location>
</feature>
<dbReference type="AlphaFoldDB" id="A0A0W0Y045"/>
<dbReference type="NCBIfam" id="TIGR03345">
    <property type="entry name" value="VI_ClpV1"/>
    <property type="match status" value="1"/>
</dbReference>
<dbReference type="PROSITE" id="PS00870">
    <property type="entry name" value="CLPAB_1"/>
    <property type="match status" value="1"/>
</dbReference>
<dbReference type="PROSITE" id="PS00871">
    <property type="entry name" value="CLPAB_2"/>
    <property type="match status" value="1"/>
</dbReference>
<comment type="similarity">
    <text evidence="4">Belongs to the ClpA/ClpB family.</text>
</comment>
<dbReference type="Pfam" id="PF00004">
    <property type="entry name" value="AAA"/>
    <property type="match status" value="1"/>
</dbReference>
<dbReference type="OrthoDB" id="9803641at2"/>
<dbReference type="EMBL" id="LNYS01000008">
    <property type="protein sequence ID" value="KTD50249.1"/>
    <property type="molecule type" value="Genomic_DNA"/>
</dbReference>
<dbReference type="InterPro" id="IPR036628">
    <property type="entry name" value="Clp_N_dom_sf"/>
</dbReference>
<dbReference type="InterPro" id="IPR050130">
    <property type="entry name" value="ClpA_ClpB"/>
</dbReference>
<sequence length="862" mass="96201">MLTVNLKALLERLNDYTALTLEQSVNLCMQKTHREVTIDHWLSELLSNPRSDISLILEQQALVPDSIRFDIHAGIDKLKQGHRGKPSFSVSLFDWMQDAWLIATLEQKVEKIRSSSLLFALIKKHNHYPTHIGNEIFELLPLESLMSHWQTDTIESVERDISQLGSNAESPENQSRLGESLQQFCINLTEKARSGQIDPVFGRGPEIQQMIDILGRRRKNNPILVGDPGVGKTALAEGLALEISKGNVPDFLKNTSILALDLGLLEAGASVKGEYERRLKAVLKEVAAAKFPIILFIDEAHTLIGSGQQQGGLDAANILKPALVRGELCIIAATTWHEYKKYFEKDAALARRFQLIKLQQPDIEDTIRILRGLQPIYEKAHGISVRSDALEAAAELSTRYISGRQQPDKAIDLIDTAAARVKINLSAKPAEASAMENQIAALEQELGSLSKDKEQGQSIDPKKLKALKQEIKENKARLDAIQSDWEEESALISELLAIREEISKKSKKSSSLQKRQQELLNTMGERNISLIDHEVSPEVIAKVVSDWTGVPLGKLLKNEYSALLTLEQSLEEQIRGQHEAIEVISQQLKASKTGLSSVDKPSGVFLLVGPSGVGKTETALTIAERVFGGRQYLTTINMSEFQEKHSVSRLIGSPPGYVGFGEGGMLTEAVRQRPYSVVLLDEVEKASLDVMNLFYQVFDKGSLTDGEGEEVNFKNTVIFLTSNLGSDLILRSDNLSHEQLTKLIWPILSAHFQPALLARMTVVVYRALSQATLKDITRQKLEAFKMQLVRTHAIKLQFKEEIIDYLVERYNEPELGAREIELSLHALIMPGLAKYILEAMTNNRELDALHLEIVDNEIVIRE</sequence>
<keyword evidence="9" id="KW-1185">Reference proteome</keyword>
<dbReference type="InterPro" id="IPR001270">
    <property type="entry name" value="ClpA/B"/>
</dbReference>
<evidence type="ECO:0000256" key="3">
    <source>
        <dbReference type="ARBA" id="ARBA00023186"/>
    </source>
</evidence>
<proteinExistence type="inferred from homology"/>
<feature type="coiled-coil region" evidence="5">
    <location>
        <begin position="432"/>
        <end position="488"/>
    </location>
</feature>
<evidence type="ECO:0000256" key="1">
    <source>
        <dbReference type="ARBA" id="ARBA00022741"/>
    </source>
</evidence>
<dbReference type="PATRIC" id="fig|45073.5.peg.1663"/>